<dbReference type="AlphaFoldDB" id="A0A6A4H4S5"/>
<name>A0A6A4H4S5_9AGAR</name>
<proteinExistence type="predicted"/>
<evidence type="ECO:0000313" key="3">
    <source>
        <dbReference type="Proteomes" id="UP000799118"/>
    </source>
</evidence>
<dbReference type="EMBL" id="ML769589">
    <property type="protein sequence ID" value="KAE9392730.1"/>
    <property type="molecule type" value="Genomic_DNA"/>
</dbReference>
<dbReference type="OrthoDB" id="3038119at2759"/>
<organism evidence="2 3">
    <name type="scientific">Gymnopus androsaceus JB14</name>
    <dbReference type="NCBI Taxonomy" id="1447944"/>
    <lineage>
        <taxon>Eukaryota</taxon>
        <taxon>Fungi</taxon>
        <taxon>Dikarya</taxon>
        <taxon>Basidiomycota</taxon>
        <taxon>Agaricomycotina</taxon>
        <taxon>Agaricomycetes</taxon>
        <taxon>Agaricomycetidae</taxon>
        <taxon>Agaricales</taxon>
        <taxon>Marasmiineae</taxon>
        <taxon>Omphalotaceae</taxon>
        <taxon>Gymnopus</taxon>
    </lineage>
</organism>
<evidence type="ECO:0000256" key="1">
    <source>
        <dbReference type="SAM" id="MobiDB-lite"/>
    </source>
</evidence>
<evidence type="ECO:0000313" key="2">
    <source>
        <dbReference type="EMBL" id="KAE9392730.1"/>
    </source>
</evidence>
<gene>
    <name evidence="2" type="ORF">BT96DRAFT_1023435</name>
</gene>
<feature type="region of interest" description="Disordered" evidence="1">
    <location>
        <begin position="116"/>
        <end position="199"/>
    </location>
</feature>
<feature type="compositionally biased region" description="Polar residues" evidence="1">
    <location>
        <begin position="164"/>
        <end position="193"/>
    </location>
</feature>
<keyword evidence="3" id="KW-1185">Reference proteome</keyword>
<dbReference type="Proteomes" id="UP000799118">
    <property type="component" value="Unassembled WGS sequence"/>
</dbReference>
<accession>A0A6A4H4S5</accession>
<feature type="compositionally biased region" description="Basic residues" evidence="1">
    <location>
        <begin position="116"/>
        <end position="128"/>
    </location>
</feature>
<reference evidence="2" key="1">
    <citation type="journal article" date="2019" name="Environ. Microbiol.">
        <title>Fungal ecological strategies reflected in gene transcription - a case study of two litter decomposers.</title>
        <authorList>
            <person name="Barbi F."/>
            <person name="Kohler A."/>
            <person name="Barry K."/>
            <person name="Baskaran P."/>
            <person name="Daum C."/>
            <person name="Fauchery L."/>
            <person name="Ihrmark K."/>
            <person name="Kuo A."/>
            <person name="LaButti K."/>
            <person name="Lipzen A."/>
            <person name="Morin E."/>
            <person name="Grigoriev I.V."/>
            <person name="Henrissat B."/>
            <person name="Lindahl B."/>
            <person name="Martin F."/>
        </authorList>
    </citation>
    <scope>NUCLEOTIDE SEQUENCE</scope>
    <source>
        <strain evidence="2">JB14</strain>
    </source>
</reference>
<protein>
    <submittedName>
        <fullName evidence="2">Uncharacterized protein</fullName>
    </submittedName>
</protein>
<sequence length="199" mass="22984">MSVTHSMPTYSFDFGTSYLDDEPPKHTHLTATEDFDNQNFDSSRSQIHDEKGKTRRINPFNLATRLPADLERLCPVFEIRKELQIRYLVDRRHIYDYFHSRGLRVAKEDRHSNLARHRATMGRPKHVKNTPSPVYPVRLDPSKRLAARSRKKRINEPAGDPYEFSSNSVATPTPNLGQSDSRLVLPNNPSNHPLSHLLF</sequence>